<sequence length="134" mass="14164">MSSRYYPIILERTEDGLNATFPDFPGLTAFGVNAADVVAHAETGLALHIAGMIEDGDTIPEPSDIDAVPVDEEAPPEAGRLLVRADLPGRAVRVNVTIDEALLAAIDAEAKLRDTSRSGFLAAAARRELAQRAA</sequence>
<dbReference type="SUPFAM" id="SSF143100">
    <property type="entry name" value="TTHA1013/TTHA0281-like"/>
    <property type="match status" value="1"/>
</dbReference>
<dbReference type="KEGG" id="aare:D3093_33765"/>
<evidence type="ECO:0000259" key="1">
    <source>
        <dbReference type="Pfam" id="PF15919"/>
    </source>
</evidence>
<organism evidence="2 3">
    <name type="scientific">Azospirillum argentinense</name>
    <dbReference type="NCBI Taxonomy" id="2970906"/>
    <lineage>
        <taxon>Bacteria</taxon>
        <taxon>Pseudomonadati</taxon>
        <taxon>Pseudomonadota</taxon>
        <taxon>Alphaproteobacteria</taxon>
        <taxon>Rhodospirillales</taxon>
        <taxon>Azospirillaceae</taxon>
        <taxon>Azospirillum</taxon>
    </lineage>
</organism>
<accession>A0A4D8Q039</accession>
<dbReference type="Gene3D" id="3.30.160.250">
    <property type="match status" value="1"/>
</dbReference>
<dbReference type="InterPro" id="IPR031807">
    <property type="entry name" value="HicB-like"/>
</dbReference>
<dbReference type="EMBL" id="CP032326">
    <property type="protein sequence ID" value="QCO00210.1"/>
    <property type="molecule type" value="Genomic_DNA"/>
</dbReference>
<keyword evidence="2" id="KW-0614">Plasmid</keyword>
<dbReference type="RefSeq" id="WP_137118919.1">
    <property type="nucleotide sequence ID" value="NZ_CP032326.1"/>
</dbReference>
<gene>
    <name evidence="2" type="ORF">D3093_33765</name>
</gene>
<evidence type="ECO:0000313" key="2">
    <source>
        <dbReference type="EMBL" id="QCO00210.1"/>
    </source>
</evidence>
<feature type="domain" description="HicB-like antitoxin of toxin-antitoxin system" evidence="1">
    <location>
        <begin position="6"/>
        <end position="125"/>
    </location>
</feature>
<protein>
    <submittedName>
        <fullName evidence="2">Ribbon-helix-helix protein, CopG family</fullName>
    </submittedName>
</protein>
<dbReference type="CDD" id="cd21631">
    <property type="entry name" value="RHH_CopG_NikR-like"/>
    <property type="match status" value="1"/>
</dbReference>
<dbReference type="InterPro" id="IPR035069">
    <property type="entry name" value="TTHA1013/TTHA0281-like"/>
</dbReference>
<geneLocation type="plasmid" evidence="2 3">
    <name>p5</name>
</geneLocation>
<reference evidence="2 3" key="1">
    <citation type="submission" date="2018-09" db="EMBL/GenBank/DDBJ databases">
        <title>Whole genome based analysis of evolution and adaptive divergence in Indian and Brazilian strains of Azospirillum brasilense.</title>
        <authorList>
            <person name="Singh C."/>
            <person name="Tripathi A.K."/>
        </authorList>
    </citation>
    <scope>NUCLEOTIDE SEQUENCE [LARGE SCALE GENOMIC DNA]</scope>
    <source>
        <strain evidence="2 3">MTCC4035</strain>
        <plasmid evidence="2 3">p5</plasmid>
    </source>
</reference>
<name>A0A4D8Q039_9PROT</name>
<evidence type="ECO:0000313" key="3">
    <source>
        <dbReference type="Proteomes" id="UP000298595"/>
    </source>
</evidence>
<proteinExistence type="predicted"/>
<dbReference type="AlphaFoldDB" id="A0A4D8Q039"/>
<dbReference type="Proteomes" id="UP000298595">
    <property type="component" value="Plasmid p5"/>
</dbReference>
<dbReference type="Pfam" id="PF15919">
    <property type="entry name" value="HicB_lk_antitox"/>
    <property type="match status" value="1"/>
</dbReference>